<dbReference type="InterPro" id="IPR023214">
    <property type="entry name" value="HAD_sf"/>
</dbReference>
<dbReference type="Gene3D" id="3.40.50.1000">
    <property type="entry name" value="HAD superfamily/HAD-like"/>
    <property type="match status" value="1"/>
</dbReference>
<reference evidence="1" key="1">
    <citation type="journal article" date="2014" name="Int. J. Syst. Evol. Microbiol.">
        <title>Complete genome sequence of Corynebacterium casei LMG S-19264T (=DSM 44701T), isolated from a smear-ripened cheese.</title>
        <authorList>
            <consortium name="US DOE Joint Genome Institute (JGI-PGF)"/>
            <person name="Walter F."/>
            <person name="Albersmeier A."/>
            <person name="Kalinowski J."/>
            <person name="Ruckert C."/>
        </authorList>
    </citation>
    <scope>NUCLEOTIDE SEQUENCE</scope>
    <source>
        <strain evidence="1">CGMCC 1.15966</strain>
    </source>
</reference>
<accession>A0A8H9G251</accession>
<dbReference type="SUPFAM" id="SSF56784">
    <property type="entry name" value="HAD-like"/>
    <property type="match status" value="1"/>
</dbReference>
<organism evidence="1 2">
    <name type="scientific">Sphingobacterium cellulitidis</name>
    <dbReference type="NCBI Taxonomy" id="1768011"/>
    <lineage>
        <taxon>Bacteria</taxon>
        <taxon>Pseudomonadati</taxon>
        <taxon>Bacteroidota</taxon>
        <taxon>Sphingobacteriia</taxon>
        <taxon>Sphingobacteriales</taxon>
        <taxon>Sphingobacteriaceae</taxon>
        <taxon>Sphingobacterium</taxon>
    </lineage>
</organism>
<reference evidence="1" key="2">
    <citation type="submission" date="2020-09" db="EMBL/GenBank/DDBJ databases">
        <authorList>
            <person name="Sun Q."/>
            <person name="Zhou Y."/>
        </authorList>
    </citation>
    <scope>NUCLEOTIDE SEQUENCE</scope>
    <source>
        <strain evidence="1">CGMCC 1.15966</strain>
    </source>
</reference>
<dbReference type="InterPro" id="IPR036412">
    <property type="entry name" value="HAD-like_sf"/>
</dbReference>
<comment type="caution">
    <text evidence="1">The sequence shown here is derived from an EMBL/GenBank/DDBJ whole genome shotgun (WGS) entry which is preliminary data.</text>
</comment>
<protein>
    <submittedName>
        <fullName evidence="1">Uncharacterized protein</fullName>
    </submittedName>
</protein>
<proteinExistence type="predicted"/>
<evidence type="ECO:0000313" key="2">
    <source>
        <dbReference type="Proteomes" id="UP000614460"/>
    </source>
</evidence>
<dbReference type="RefSeq" id="WP_094257841.1">
    <property type="nucleotide sequence ID" value="NZ_BMKM01000006.1"/>
</dbReference>
<gene>
    <name evidence="1" type="ORF">GCM10011516_24400</name>
</gene>
<evidence type="ECO:0000313" key="1">
    <source>
        <dbReference type="EMBL" id="GGE25840.1"/>
    </source>
</evidence>
<dbReference type="Gene3D" id="1.10.150.520">
    <property type="match status" value="1"/>
</dbReference>
<keyword evidence="2" id="KW-1185">Reference proteome</keyword>
<name>A0A8H9G251_9SPHI</name>
<sequence length="186" mass="22051">MMDFANIPTDKKLYLFEVDDVLFPKKDYLLQIYYLFSQFVEFTEGRPIATEMVNFMKETYMESAEENLYNLTAKKFNFKNDYKENFERLMVNGHLPLKLFLFNETKLLFASILEKGGQIGILTKGNPALQLNKVKHIDWQGFDRNVKIYFIDELNFRNIDPFTYIASENQVQKSDLFFIEDNIAKL</sequence>
<dbReference type="EMBL" id="BMKM01000006">
    <property type="protein sequence ID" value="GGE25840.1"/>
    <property type="molecule type" value="Genomic_DNA"/>
</dbReference>
<dbReference type="AlphaFoldDB" id="A0A8H9G251"/>
<dbReference type="Proteomes" id="UP000614460">
    <property type="component" value="Unassembled WGS sequence"/>
</dbReference>